<organism evidence="2 3">
    <name type="scientific">Allacma fusca</name>
    <dbReference type="NCBI Taxonomy" id="39272"/>
    <lineage>
        <taxon>Eukaryota</taxon>
        <taxon>Metazoa</taxon>
        <taxon>Ecdysozoa</taxon>
        <taxon>Arthropoda</taxon>
        <taxon>Hexapoda</taxon>
        <taxon>Collembola</taxon>
        <taxon>Symphypleona</taxon>
        <taxon>Sminthuridae</taxon>
        <taxon>Allacma</taxon>
    </lineage>
</organism>
<reference evidence="2" key="1">
    <citation type="submission" date="2021-06" db="EMBL/GenBank/DDBJ databases">
        <authorList>
            <person name="Hodson N. C."/>
            <person name="Mongue J. A."/>
            <person name="Jaron S. K."/>
        </authorList>
    </citation>
    <scope>NUCLEOTIDE SEQUENCE</scope>
</reference>
<evidence type="ECO:0000313" key="3">
    <source>
        <dbReference type="Proteomes" id="UP000708208"/>
    </source>
</evidence>
<dbReference type="EMBL" id="CAJVCH010453819">
    <property type="protein sequence ID" value="CAG7819596.1"/>
    <property type="molecule type" value="Genomic_DNA"/>
</dbReference>
<proteinExistence type="predicted"/>
<evidence type="ECO:0008006" key="4">
    <source>
        <dbReference type="Google" id="ProtNLM"/>
    </source>
</evidence>
<gene>
    <name evidence="2" type="ORF">AFUS01_LOCUS30031</name>
</gene>
<feature type="compositionally biased region" description="Polar residues" evidence="1">
    <location>
        <begin position="24"/>
        <end position="38"/>
    </location>
</feature>
<protein>
    <recommendedName>
        <fullName evidence="4">F-box domain-containing protein</fullName>
    </recommendedName>
</protein>
<name>A0A8J2P9B7_9HEXA</name>
<evidence type="ECO:0000313" key="2">
    <source>
        <dbReference type="EMBL" id="CAG7819596.1"/>
    </source>
</evidence>
<feature type="region of interest" description="Disordered" evidence="1">
    <location>
        <begin position="1"/>
        <end position="38"/>
    </location>
</feature>
<feature type="compositionally biased region" description="Basic residues" evidence="1">
    <location>
        <begin position="1"/>
        <end position="10"/>
    </location>
</feature>
<dbReference type="AlphaFoldDB" id="A0A8J2P9B7"/>
<comment type="caution">
    <text evidence="2">The sequence shown here is derived from an EMBL/GenBank/DDBJ whole genome shotgun (WGS) entry which is preliminary data.</text>
</comment>
<accession>A0A8J2P9B7</accession>
<sequence length="330" mass="37701">MDSQARKRVRRNEDPNEKGIASETARSNSANSNDNPPLTRTMPLLVSQLFLGSLRDVTLLRTCRLVCKSWNIEACQSLGACSKVFLDENSSSFNNFTTLILKKGVGPLQHFPSPFQHFHVRGSTFTNQTFTKFILNIPITSLALNLEAVDKDGLGVCQGQLSNFLVSNKTNITDLEITAWKDIRNTESEFLNGLLPQVQAENLTELKLNFWVSSLSWNNYLDNLRFLRLRRLIFWGGRVPRRKSIADFVELETIKLGVEFTLDPLMIRHCLSKVSKLRQLSFYWNKDLSASLLRDSLGHLQRIVIYDHARQEFQDAMAQVTETLPNAYFQ</sequence>
<dbReference type="Proteomes" id="UP000708208">
    <property type="component" value="Unassembled WGS sequence"/>
</dbReference>
<keyword evidence="3" id="KW-1185">Reference proteome</keyword>
<evidence type="ECO:0000256" key="1">
    <source>
        <dbReference type="SAM" id="MobiDB-lite"/>
    </source>
</evidence>